<feature type="binding site" evidence="11">
    <location>
        <position position="140"/>
    </location>
    <ligand>
        <name>substrate</name>
    </ligand>
</feature>
<feature type="domain" description="Amidohydrolase-related" evidence="13">
    <location>
        <begin position="52"/>
        <end position="380"/>
    </location>
</feature>
<dbReference type="Gene3D" id="2.30.40.10">
    <property type="entry name" value="Urease, subunit C, domain 1"/>
    <property type="match status" value="1"/>
</dbReference>
<feature type="binding site" evidence="12">
    <location>
        <position position="195"/>
    </location>
    <ligand>
        <name>Zn(2+)</name>
        <dbReference type="ChEBI" id="CHEBI:29105"/>
    </ligand>
</feature>
<feature type="binding site" evidence="11">
    <location>
        <position position="251"/>
    </location>
    <ligand>
        <name>substrate</name>
    </ligand>
</feature>
<sequence>MLYGIKGKSIYCENRILENATIIIENGIIKKVLEEHEKNDVENVIDLSKYSIIPGLIDLHVHGANGYDTMDSNLHSLNEISKYLASRGITSFLPTTVTEEVKKIKQALINISCCMDKVEGAEILGSYIEGPYICKEHKGAHAEHLIKDLDLKELEELIEASKRTVKVITIAPEKKNAYKSIKYLTSNNIQVSMGHTNATYDEAAGAIDSGAKVAVHTFNGMRGFNHREPGILGAVLTKDDVYCELICDLVHVHPAAVDLLLRCKDKEKVILISDGIQASGLQDGEYMLGALKVNVKCSIARIESGSLAGSTTDILTCVKNMIKKVGVEPLEAIKMASFNPSKLLNIDKLIGSIREGKKANLVIIDDNFNVVKTLINGKEVFTR</sequence>
<evidence type="ECO:0000256" key="3">
    <source>
        <dbReference type="ARBA" id="ARBA00018029"/>
    </source>
</evidence>
<dbReference type="SUPFAM" id="SSF51556">
    <property type="entry name" value="Metallo-dependent hydrolases"/>
    <property type="match status" value="1"/>
</dbReference>
<feature type="binding site" evidence="11">
    <location>
        <begin position="307"/>
        <end position="309"/>
    </location>
    <ligand>
        <name>substrate</name>
    </ligand>
</feature>
<comment type="caution">
    <text evidence="14">The sequence shown here is derived from an EMBL/GenBank/DDBJ whole genome shotgun (WGS) entry which is preliminary data.</text>
</comment>
<evidence type="ECO:0000256" key="7">
    <source>
        <dbReference type="ARBA" id="ARBA00047647"/>
    </source>
</evidence>
<evidence type="ECO:0000256" key="6">
    <source>
        <dbReference type="ARBA" id="ARBA00023277"/>
    </source>
</evidence>
<gene>
    <name evidence="14" type="primary">nagA</name>
    <name evidence="14" type="ORF">I6U51_07440</name>
</gene>
<dbReference type="FunFam" id="3.20.20.140:FF:000004">
    <property type="entry name" value="N-acetylglucosamine-6-phosphate deacetylase"/>
    <property type="match status" value="1"/>
</dbReference>
<keyword evidence="5 9" id="KW-0378">Hydrolase</keyword>
<feature type="binding site" evidence="11">
    <location>
        <begin position="219"/>
        <end position="220"/>
    </location>
    <ligand>
        <name>substrate</name>
    </ligand>
</feature>
<keyword evidence="4 12" id="KW-0479">Metal-binding</keyword>
<evidence type="ECO:0000313" key="15">
    <source>
        <dbReference type="Proteomes" id="UP000622687"/>
    </source>
</evidence>
<accession>A0A934HWD2</accession>
<dbReference type="SUPFAM" id="SSF51338">
    <property type="entry name" value="Composite domain of metallo-dependent hydrolases"/>
    <property type="match status" value="1"/>
</dbReference>
<keyword evidence="6 9" id="KW-0119">Carbohydrate metabolism</keyword>
<dbReference type="InterPro" id="IPR003764">
    <property type="entry name" value="GlcNAc_6-P_deAcase"/>
</dbReference>
<dbReference type="PANTHER" id="PTHR11113">
    <property type="entry name" value="N-ACETYLGLUCOSAMINE-6-PHOSPHATE DEACETYLASE"/>
    <property type="match status" value="1"/>
</dbReference>
<protein>
    <recommendedName>
        <fullName evidence="3">N-acetylglucosamine-6-phosphate deacetylase</fullName>
        <ecNumber evidence="2">3.5.1.25</ecNumber>
    </recommendedName>
</protein>
<dbReference type="GO" id="GO:0008448">
    <property type="term" value="F:N-acetylglucosamine-6-phosphate deacetylase activity"/>
    <property type="evidence" value="ECO:0007669"/>
    <property type="project" value="UniProtKB-EC"/>
</dbReference>
<dbReference type="GO" id="GO:0046872">
    <property type="term" value="F:metal ion binding"/>
    <property type="evidence" value="ECO:0007669"/>
    <property type="project" value="UniProtKB-KW"/>
</dbReference>
<dbReference type="PANTHER" id="PTHR11113:SF14">
    <property type="entry name" value="N-ACETYLGLUCOSAMINE-6-PHOSPHATE DEACETYLASE"/>
    <property type="match status" value="1"/>
</dbReference>
<dbReference type="InterPro" id="IPR011059">
    <property type="entry name" value="Metal-dep_hydrolase_composite"/>
</dbReference>
<comment type="similarity">
    <text evidence="1 9">Belongs to the metallo-dependent hydrolases superfamily. NagA family.</text>
</comment>
<dbReference type="NCBIfam" id="TIGR00221">
    <property type="entry name" value="nagA"/>
    <property type="match status" value="1"/>
</dbReference>
<evidence type="ECO:0000256" key="5">
    <source>
        <dbReference type="ARBA" id="ARBA00022801"/>
    </source>
</evidence>
<proteinExistence type="inferred from homology"/>
<feature type="binding site" evidence="12">
    <location>
        <position position="129"/>
    </location>
    <ligand>
        <name>Zn(2+)</name>
        <dbReference type="ChEBI" id="CHEBI:29105"/>
    </ligand>
</feature>
<evidence type="ECO:0000256" key="4">
    <source>
        <dbReference type="ARBA" id="ARBA00022723"/>
    </source>
</evidence>
<evidence type="ECO:0000313" key="14">
    <source>
        <dbReference type="EMBL" id="MBI6872544.1"/>
    </source>
</evidence>
<evidence type="ECO:0000256" key="10">
    <source>
        <dbReference type="PIRSR" id="PIRSR038994-1"/>
    </source>
</evidence>
<reference evidence="14" key="1">
    <citation type="submission" date="2020-12" db="EMBL/GenBank/DDBJ databases">
        <title>Clostridium thailandense sp. nov., a novel acetogenic bacterium isolated from peat land soil in Thailand.</title>
        <authorList>
            <person name="Chaikitkaew S."/>
            <person name="Birkeland N.K."/>
        </authorList>
    </citation>
    <scope>NUCLEOTIDE SEQUENCE</scope>
    <source>
        <strain evidence="14">DSM 17425</strain>
    </source>
</reference>
<evidence type="ECO:0000256" key="2">
    <source>
        <dbReference type="ARBA" id="ARBA00011899"/>
    </source>
</evidence>
<feature type="active site" description="Proton donor/acceptor" evidence="10">
    <location>
        <position position="274"/>
    </location>
</feature>
<dbReference type="EC" id="3.5.1.25" evidence="2"/>
<dbReference type="EMBL" id="JAEEGB010000007">
    <property type="protein sequence ID" value="MBI6872544.1"/>
    <property type="molecule type" value="Genomic_DNA"/>
</dbReference>
<dbReference type="PIRSF" id="PIRSF038994">
    <property type="entry name" value="NagA"/>
    <property type="match status" value="1"/>
</dbReference>
<dbReference type="InterPro" id="IPR032466">
    <property type="entry name" value="Metal_Hydrolase"/>
</dbReference>
<feature type="binding site" evidence="11">
    <location>
        <position position="227"/>
    </location>
    <ligand>
        <name>substrate</name>
    </ligand>
</feature>
<evidence type="ECO:0000256" key="9">
    <source>
        <dbReference type="PIRNR" id="PIRNR038994"/>
    </source>
</evidence>
<dbReference type="GO" id="GO:0006046">
    <property type="term" value="P:N-acetylglucosamine catabolic process"/>
    <property type="evidence" value="ECO:0007669"/>
    <property type="project" value="TreeGrafter"/>
</dbReference>
<name>A0A934HWD2_9CLOT</name>
<evidence type="ECO:0000256" key="1">
    <source>
        <dbReference type="ARBA" id="ARBA00010716"/>
    </source>
</evidence>
<evidence type="ECO:0000256" key="11">
    <source>
        <dbReference type="PIRSR" id="PIRSR038994-2"/>
    </source>
</evidence>
<comment type="pathway">
    <text evidence="8">Amino-sugar metabolism; N-acetylneuraminate degradation; D-fructose 6-phosphate from N-acetylneuraminate: step 4/5.</text>
</comment>
<dbReference type="AlphaFoldDB" id="A0A934HWD2"/>
<dbReference type="RefSeq" id="WP_211142047.1">
    <property type="nucleotide sequence ID" value="NZ_JAEEGB010000007.1"/>
</dbReference>
<evidence type="ECO:0000256" key="12">
    <source>
        <dbReference type="PIRSR" id="PIRSR038994-3"/>
    </source>
</evidence>
<comment type="cofactor">
    <cofactor evidence="12">
        <name>a divalent metal cation</name>
        <dbReference type="ChEBI" id="CHEBI:60240"/>
    </cofactor>
    <text evidence="12">Binds 1 divalent metal cation per subunit.</text>
</comment>
<comment type="catalytic activity">
    <reaction evidence="7">
        <text>N-acetyl-D-glucosamine 6-phosphate + H2O = D-glucosamine 6-phosphate + acetate</text>
        <dbReference type="Rhea" id="RHEA:22936"/>
        <dbReference type="ChEBI" id="CHEBI:15377"/>
        <dbReference type="ChEBI" id="CHEBI:30089"/>
        <dbReference type="ChEBI" id="CHEBI:57513"/>
        <dbReference type="ChEBI" id="CHEBI:58725"/>
        <dbReference type="EC" id="3.5.1.25"/>
    </reaction>
</comment>
<dbReference type="Pfam" id="PF01979">
    <property type="entry name" value="Amidohydro_1"/>
    <property type="match status" value="1"/>
</dbReference>
<dbReference type="Gene3D" id="3.20.20.140">
    <property type="entry name" value="Metal-dependent hydrolases"/>
    <property type="match status" value="1"/>
</dbReference>
<feature type="binding site" evidence="12">
    <location>
        <position position="216"/>
    </location>
    <ligand>
        <name>Zn(2+)</name>
        <dbReference type="ChEBI" id="CHEBI:29105"/>
    </ligand>
</feature>
<evidence type="ECO:0000256" key="8">
    <source>
        <dbReference type="ARBA" id="ARBA00060590"/>
    </source>
</evidence>
<evidence type="ECO:0000259" key="13">
    <source>
        <dbReference type="Pfam" id="PF01979"/>
    </source>
</evidence>
<dbReference type="CDD" id="cd00854">
    <property type="entry name" value="NagA"/>
    <property type="match status" value="1"/>
</dbReference>
<keyword evidence="15" id="KW-1185">Reference proteome</keyword>
<dbReference type="Proteomes" id="UP000622687">
    <property type="component" value="Unassembled WGS sequence"/>
</dbReference>
<dbReference type="InterPro" id="IPR006680">
    <property type="entry name" value="Amidohydro-rel"/>
</dbReference>
<organism evidence="14 15">
    <name type="scientific">Clostridium aciditolerans</name>
    <dbReference type="NCBI Taxonomy" id="339861"/>
    <lineage>
        <taxon>Bacteria</taxon>
        <taxon>Bacillati</taxon>
        <taxon>Bacillota</taxon>
        <taxon>Clostridia</taxon>
        <taxon>Eubacteriales</taxon>
        <taxon>Clostridiaceae</taxon>
        <taxon>Clostridium</taxon>
    </lineage>
</organism>